<dbReference type="Gene3D" id="2.50.20.10">
    <property type="entry name" value="Lipoprotein localisation LolA/LolB/LppX"/>
    <property type="match status" value="1"/>
</dbReference>
<dbReference type="Pfam" id="PF09865">
    <property type="entry name" value="DUF2092"/>
    <property type="match status" value="1"/>
</dbReference>
<dbReference type="InterPro" id="IPR019207">
    <property type="entry name" value="DUF2092"/>
</dbReference>
<dbReference type="Proteomes" id="UP000188388">
    <property type="component" value="Unassembled WGS sequence"/>
</dbReference>
<organism evidence="2 3">
    <name type="scientific">Mesorhizobium prunaredense</name>
    <dbReference type="NCBI Taxonomy" id="1631249"/>
    <lineage>
        <taxon>Bacteria</taxon>
        <taxon>Pseudomonadati</taxon>
        <taxon>Pseudomonadota</taxon>
        <taxon>Alphaproteobacteria</taxon>
        <taxon>Hyphomicrobiales</taxon>
        <taxon>Phyllobacteriaceae</taxon>
        <taxon>Mesorhizobium</taxon>
    </lineage>
</organism>
<name>A0A1R3VF51_9HYPH</name>
<proteinExistence type="predicted"/>
<dbReference type="InterPro" id="IPR029046">
    <property type="entry name" value="LolA/LolB/LppX"/>
</dbReference>
<keyword evidence="1" id="KW-0732">Signal</keyword>
<gene>
    <name evidence="2" type="ORF">BQ8794_490010</name>
</gene>
<sequence>MMIAVENSHSARFWVTVGACSLALGVSEAPARAQQIEPEADKILHSMADYVAGLKAFTVNYDTDSEVIDTEGQKLQYSASGSVALERPGKLHVSRKGAFVDAEMTFDGKTISIYGKKVNAYGQLESPGPTIDDAVEEVRAATGFDASGADLFAVDAYAVLTEDATKGVYVGTGLVGGVECDQLAFRNPRVDWQIWVQKGDQPLPLKYVITTKWVTGAPQYALRLSDWNVAPQIESAQFTFTPPEGATKLEGITADQIGELSAEGAK</sequence>
<dbReference type="AlphaFoldDB" id="A0A1R3VF51"/>
<keyword evidence="3" id="KW-1185">Reference proteome</keyword>
<evidence type="ECO:0008006" key="4">
    <source>
        <dbReference type="Google" id="ProtNLM"/>
    </source>
</evidence>
<evidence type="ECO:0000256" key="1">
    <source>
        <dbReference type="ARBA" id="ARBA00022729"/>
    </source>
</evidence>
<dbReference type="SUPFAM" id="SSF89392">
    <property type="entry name" value="Prokaryotic lipoproteins and lipoprotein localization factors"/>
    <property type="match status" value="1"/>
</dbReference>
<accession>A0A1R3VF51</accession>
<evidence type="ECO:0000313" key="3">
    <source>
        <dbReference type="Proteomes" id="UP000188388"/>
    </source>
</evidence>
<dbReference type="PIRSF" id="PIRSF012443">
    <property type="entry name" value="UCP012443"/>
    <property type="match status" value="1"/>
</dbReference>
<protein>
    <recommendedName>
        <fullName evidence="4">Periplasmic protein</fullName>
    </recommendedName>
</protein>
<reference evidence="3" key="1">
    <citation type="submission" date="2017-01" db="EMBL/GenBank/DDBJ databases">
        <authorList>
            <person name="Brunel B."/>
        </authorList>
    </citation>
    <scope>NUCLEOTIDE SEQUENCE [LARGE SCALE GENOMIC DNA]</scope>
</reference>
<dbReference type="RefSeq" id="WP_244555077.1">
    <property type="nucleotide sequence ID" value="NZ_FTPD01000044.1"/>
</dbReference>
<evidence type="ECO:0000313" key="2">
    <source>
        <dbReference type="EMBL" id="SIT57890.1"/>
    </source>
</evidence>
<dbReference type="EMBL" id="FTPD01000044">
    <property type="protein sequence ID" value="SIT57890.1"/>
    <property type="molecule type" value="Genomic_DNA"/>
</dbReference>
<dbReference type="STRING" id="1631249.BQ8794_490010"/>